<keyword evidence="3" id="KW-1185">Reference proteome</keyword>
<keyword evidence="1" id="KW-1133">Transmembrane helix</keyword>
<name>A0ABV0JDE2_9CYAN</name>
<dbReference type="EMBL" id="JAMPKM010000016">
    <property type="protein sequence ID" value="MEP0819780.1"/>
    <property type="molecule type" value="Genomic_DNA"/>
</dbReference>
<proteinExistence type="predicted"/>
<evidence type="ECO:0000256" key="1">
    <source>
        <dbReference type="SAM" id="Phobius"/>
    </source>
</evidence>
<dbReference type="Proteomes" id="UP001464891">
    <property type="component" value="Unassembled WGS sequence"/>
</dbReference>
<comment type="caution">
    <text evidence="2">The sequence shown here is derived from an EMBL/GenBank/DDBJ whole genome shotgun (WGS) entry which is preliminary data.</text>
</comment>
<keyword evidence="1" id="KW-0812">Transmembrane</keyword>
<feature type="transmembrane region" description="Helical" evidence="1">
    <location>
        <begin position="7"/>
        <end position="28"/>
    </location>
</feature>
<evidence type="ECO:0000313" key="2">
    <source>
        <dbReference type="EMBL" id="MEP0819780.1"/>
    </source>
</evidence>
<accession>A0ABV0JDE2</accession>
<keyword evidence="1" id="KW-0472">Membrane</keyword>
<evidence type="ECO:0000313" key="3">
    <source>
        <dbReference type="Proteomes" id="UP001464891"/>
    </source>
</evidence>
<organism evidence="2 3">
    <name type="scientific">Trichocoleus desertorum GB2-A4</name>
    <dbReference type="NCBI Taxonomy" id="2933944"/>
    <lineage>
        <taxon>Bacteria</taxon>
        <taxon>Bacillati</taxon>
        <taxon>Cyanobacteriota</taxon>
        <taxon>Cyanophyceae</taxon>
        <taxon>Leptolyngbyales</taxon>
        <taxon>Trichocoleusaceae</taxon>
        <taxon>Trichocoleus</taxon>
    </lineage>
</organism>
<protein>
    <submittedName>
        <fullName evidence="2">Uncharacterized protein</fullName>
    </submittedName>
</protein>
<feature type="transmembrane region" description="Helical" evidence="1">
    <location>
        <begin position="40"/>
        <end position="60"/>
    </location>
</feature>
<dbReference type="RefSeq" id="WP_190441074.1">
    <property type="nucleotide sequence ID" value="NZ_JAMPKM010000016.1"/>
</dbReference>
<reference evidence="2 3" key="1">
    <citation type="submission" date="2022-04" db="EMBL/GenBank/DDBJ databases">
        <title>Positive selection, recombination, and allopatry shape intraspecific diversity of widespread and dominant cyanobacteria.</title>
        <authorList>
            <person name="Wei J."/>
            <person name="Shu W."/>
            <person name="Hu C."/>
        </authorList>
    </citation>
    <scope>NUCLEOTIDE SEQUENCE [LARGE SCALE GENOMIC DNA]</scope>
    <source>
        <strain evidence="2 3">GB2-A4</strain>
    </source>
</reference>
<gene>
    <name evidence="2" type="ORF">NC998_22015</name>
</gene>
<sequence>MKLVKKIAAGILLPFGLAIVILATADLLNKNSTADSKEGSAAILVLFGLPSLGLGSWFVWDLTQKSRAEKRDRLQDAFYQLVEANGGKITVLRFAKEADLSGAEAKQYLEEKAKEFNASYDVNEQGDITYRFTF</sequence>